<dbReference type="Proteomes" id="UP000623129">
    <property type="component" value="Unassembled WGS sequence"/>
</dbReference>
<keyword evidence="5" id="KW-1185">Reference proteome</keyword>
<dbReference type="GO" id="GO:0051177">
    <property type="term" value="P:meiotic sister chromatid cohesion"/>
    <property type="evidence" value="ECO:0007669"/>
    <property type="project" value="InterPro"/>
</dbReference>
<feature type="domain" description="PTC1-like winged helix-turn-helix" evidence="3">
    <location>
        <begin position="180"/>
        <end position="261"/>
    </location>
</feature>
<dbReference type="Pfam" id="PF25874">
    <property type="entry name" value="WHD_plant_repro"/>
    <property type="match status" value="1"/>
</dbReference>
<evidence type="ECO:0000313" key="4">
    <source>
        <dbReference type="EMBL" id="KAF3324610.1"/>
    </source>
</evidence>
<evidence type="ECO:0000256" key="1">
    <source>
        <dbReference type="SAM" id="Coils"/>
    </source>
</evidence>
<proteinExistence type="predicted"/>
<feature type="compositionally biased region" description="Basic and acidic residues" evidence="2">
    <location>
        <begin position="160"/>
        <end position="174"/>
    </location>
</feature>
<evidence type="ECO:0000313" key="5">
    <source>
        <dbReference type="Proteomes" id="UP000623129"/>
    </source>
</evidence>
<dbReference type="OrthoDB" id="515863at2759"/>
<dbReference type="PANTHER" id="PTHR46740">
    <property type="entry name" value="PROTEIN DYAD"/>
    <property type="match status" value="1"/>
</dbReference>
<sequence length="591" mass="67103">MDEHFLISSNQASKLLPEAGPRSTYYQEICMDNFWLFNSDSVKTKIGLVDEVGSCLRTLRRSRDLKWGIRKKVVYVPKHRDSPLDLPSAEVVSKKEGPKKRLRETKGYGKKVGKNVKQGMTEREVDEEYNLRVQLEKQFSCGKRKREGTCTKGTKLNRKERRETKELETKGRTENEGSCRWSTARYEYAKKSLVEVMRKMGATWRNPVLRLDLRNETRKRIGDLGLLDHLLKHTVGMVVADGTERLVRRHNSEGAIEYWLEPSDLVQIRGRAGITDPYWVPPHPGWKPGNIDSKCTCHGHCKKIASQLRAEIDLLRSEIEELKSLKESEKLTIEQSQVQLQIQAVDQDWQEKHESLLIQHRKLQKQLTTVSTSFLAMKEELCSLKEEKEKRRTDELAMVVSEPSQANRASKMQFVQEKEKGKQAMAGNEVGTQKIMERKNGFKIYKPQGTFLQPSMASDSSYSSHFMSSATSAPPQLLLLPSPTSSLSPQCPAFFYQPLQNSQCKNQTKAQAQKNQTWAQSQAAFAQSQALCPASQLSAGYLSPGMKNYGASQMECDELVLAMVPPTETNSKESFDVVTDQVLASVTNTRF</sequence>
<dbReference type="PANTHER" id="PTHR46740:SF2">
    <property type="entry name" value="PROTEIN DYAD"/>
    <property type="match status" value="1"/>
</dbReference>
<dbReference type="InterPro" id="IPR059080">
    <property type="entry name" value="WHD_PTC1"/>
</dbReference>
<comment type="caution">
    <text evidence="4">The sequence shown here is derived from an EMBL/GenBank/DDBJ whole genome shotgun (WGS) entry which is preliminary data.</text>
</comment>
<evidence type="ECO:0000259" key="3">
    <source>
        <dbReference type="Pfam" id="PF25874"/>
    </source>
</evidence>
<accession>A0A833QCZ1</accession>
<dbReference type="AlphaFoldDB" id="A0A833QCZ1"/>
<dbReference type="EMBL" id="SWLB01000021">
    <property type="protein sequence ID" value="KAF3324610.1"/>
    <property type="molecule type" value="Genomic_DNA"/>
</dbReference>
<feature type="coiled-coil region" evidence="1">
    <location>
        <begin position="305"/>
        <end position="339"/>
    </location>
</feature>
<keyword evidence="1" id="KW-0175">Coiled coil</keyword>
<dbReference type="InterPro" id="IPR044221">
    <property type="entry name" value="DYAD/AMEIOTIC1"/>
</dbReference>
<reference evidence="4" key="1">
    <citation type="submission" date="2020-01" db="EMBL/GenBank/DDBJ databases">
        <title>Genome sequence of Kobresia littledalei, the first chromosome-level genome in the family Cyperaceae.</title>
        <authorList>
            <person name="Qu G."/>
        </authorList>
    </citation>
    <scope>NUCLEOTIDE SEQUENCE</scope>
    <source>
        <strain evidence="4">C.B.Clarke</strain>
        <tissue evidence="4">Leaf</tissue>
    </source>
</reference>
<organism evidence="4 5">
    <name type="scientific">Carex littledalei</name>
    <dbReference type="NCBI Taxonomy" id="544730"/>
    <lineage>
        <taxon>Eukaryota</taxon>
        <taxon>Viridiplantae</taxon>
        <taxon>Streptophyta</taxon>
        <taxon>Embryophyta</taxon>
        <taxon>Tracheophyta</taxon>
        <taxon>Spermatophyta</taxon>
        <taxon>Magnoliopsida</taxon>
        <taxon>Liliopsida</taxon>
        <taxon>Poales</taxon>
        <taxon>Cyperaceae</taxon>
        <taxon>Cyperoideae</taxon>
        <taxon>Cariceae</taxon>
        <taxon>Carex</taxon>
        <taxon>Carex subgen. Euthyceras</taxon>
    </lineage>
</organism>
<gene>
    <name evidence="4" type="ORF">FCM35_KLT10767</name>
</gene>
<protein>
    <submittedName>
        <fullName evidence="4">Protein DYAD-like protein</fullName>
    </submittedName>
</protein>
<name>A0A833QCZ1_9POAL</name>
<feature type="region of interest" description="Disordered" evidence="2">
    <location>
        <begin position="146"/>
        <end position="174"/>
    </location>
</feature>
<dbReference type="GO" id="GO:0007131">
    <property type="term" value="P:reciprocal meiotic recombination"/>
    <property type="evidence" value="ECO:0007669"/>
    <property type="project" value="InterPro"/>
</dbReference>
<evidence type="ECO:0000256" key="2">
    <source>
        <dbReference type="SAM" id="MobiDB-lite"/>
    </source>
</evidence>